<evidence type="ECO:0008006" key="3">
    <source>
        <dbReference type="Google" id="ProtNLM"/>
    </source>
</evidence>
<reference evidence="1 2" key="1">
    <citation type="submission" date="2023-02" db="EMBL/GenBank/DDBJ databases">
        <title>LHISI_Scaffold_Assembly.</title>
        <authorList>
            <person name="Stuart O.P."/>
            <person name="Cleave R."/>
            <person name="Magrath M.J.L."/>
            <person name="Mikheyev A.S."/>
        </authorList>
    </citation>
    <scope>NUCLEOTIDE SEQUENCE [LARGE SCALE GENOMIC DNA]</scope>
    <source>
        <strain evidence="1">Daus_M_001</strain>
        <tissue evidence="1">Leg muscle</tissue>
    </source>
</reference>
<protein>
    <recommendedName>
        <fullName evidence="3">DUF4371 domain-containing protein</fullName>
    </recommendedName>
</protein>
<dbReference type="Proteomes" id="UP001159363">
    <property type="component" value="Chromosome 11"/>
</dbReference>
<dbReference type="EMBL" id="JARBHB010000012">
    <property type="protein sequence ID" value="KAJ8871537.1"/>
    <property type="molecule type" value="Genomic_DNA"/>
</dbReference>
<accession>A0ABQ9GHL3</accession>
<evidence type="ECO:0000313" key="2">
    <source>
        <dbReference type="Proteomes" id="UP001159363"/>
    </source>
</evidence>
<dbReference type="PANTHER" id="PTHR46880">
    <property type="entry name" value="RAS-ASSOCIATING DOMAIN-CONTAINING PROTEIN"/>
    <property type="match status" value="1"/>
</dbReference>
<gene>
    <name evidence="1" type="ORF">PR048_027860</name>
</gene>
<organism evidence="1 2">
    <name type="scientific">Dryococelus australis</name>
    <dbReference type="NCBI Taxonomy" id="614101"/>
    <lineage>
        <taxon>Eukaryota</taxon>
        <taxon>Metazoa</taxon>
        <taxon>Ecdysozoa</taxon>
        <taxon>Arthropoda</taxon>
        <taxon>Hexapoda</taxon>
        <taxon>Insecta</taxon>
        <taxon>Pterygota</taxon>
        <taxon>Neoptera</taxon>
        <taxon>Polyneoptera</taxon>
        <taxon>Phasmatodea</taxon>
        <taxon>Verophasmatodea</taxon>
        <taxon>Anareolatae</taxon>
        <taxon>Phasmatidae</taxon>
        <taxon>Eurycanthinae</taxon>
        <taxon>Dryococelus</taxon>
    </lineage>
</organism>
<comment type="caution">
    <text evidence="1">The sequence shown here is derived from an EMBL/GenBank/DDBJ whole genome shotgun (WGS) entry which is preliminary data.</text>
</comment>
<keyword evidence="2" id="KW-1185">Reference proteome</keyword>
<sequence>MTREKELTNKMLHTAYTVAKKNWPFYNFEDEINLQELNGIDMGRILHSTNACINIVNHSGKEMRKVLVNKMSIIIDESTSVSQKSMLIVHIRVLIKRINLEESLNLFTDLIELECVNCKRNYFQA</sequence>
<evidence type="ECO:0000313" key="1">
    <source>
        <dbReference type="EMBL" id="KAJ8871537.1"/>
    </source>
</evidence>
<proteinExistence type="predicted"/>
<name>A0ABQ9GHL3_9NEOP</name>
<dbReference type="PANTHER" id="PTHR46880:SF8">
    <property type="entry name" value="E3 SUMO-PROTEIN LIGASE KIAA1586"/>
    <property type="match status" value="1"/>
</dbReference>